<dbReference type="PIRSF" id="PIRSF005211">
    <property type="entry name" value="Ab_hydro_YheT"/>
    <property type="match status" value="1"/>
</dbReference>
<dbReference type="InterPro" id="IPR012020">
    <property type="entry name" value="ABHD4"/>
</dbReference>
<keyword evidence="3" id="KW-0378">Hydrolase</keyword>
<evidence type="ECO:0000256" key="2">
    <source>
        <dbReference type="ARBA" id="ARBA00022487"/>
    </source>
</evidence>
<dbReference type="GO" id="GO:0047372">
    <property type="term" value="F:monoacylglycerol lipase activity"/>
    <property type="evidence" value="ECO:0007669"/>
    <property type="project" value="TreeGrafter"/>
</dbReference>
<evidence type="ECO:0000259" key="6">
    <source>
        <dbReference type="Pfam" id="PF00561"/>
    </source>
</evidence>
<evidence type="ECO:0000256" key="4">
    <source>
        <dbReference type="PIRSR" id="PIRSR005211-1"/>
    </source>
</evidence>
<dbReference type="PANTHER" id="PTHR10794">
    <property type="entry name" value="ABHYDROLASE DOMAIN-CONTAINING PROTEIN"/>
    <property type="match status" value="1"/>
</dbReference>
<feature type="transmembrane region" description="Helical" evidence="5">
    <location>
        <begin position="6"/>
        <end position="24"/>
    </location>
</feature>
<name>A0A1B6KVN5_9HEMI</name>
<dbReference type="Gene3D" id="3.40.50.1820">
    <property type="entry name" value="alpha/beta hydrolase"/>
    <property type="match status" value="1"/>
</dbReference>
<keyword evidence="5" id="KW-1133">Transmembrane helix</keyword>
<dbReference type="GO" id="GO:0051792">
    <property type="term" value="P:medium-chain fatty acid biosynthetic process"/>
    <property type="evidence" value="ECO:0007669"/>
    <property type="project" value="TreeGrafter"/>
</dbReference>
<dbReference type="Pfam" id="PF00561">
    <property type="entry name" value="Abhydrolase_1"/>
    <property type="match status" value="1"/>
</dbReference>
<dbReference type="InterPro" id="IPR000073">
    <property type="entry name" value="AB_hydrolase_1"/>
</dbReference>
<proteinExistence type="inferred from homology"/>
<dbReference type="GO" id="GO:0051793">
    <property type="term" value="P:medium-chain fatty acid catabolic process"/>
    <property type="evidence" value="ECO:0007669"/>
    <property type="project" value="TreeGrafter"/>
</dbReference>
<dbReference type="PANTHER" id="PTHR10794:SF63">
    <property type="entry name" value="ALPHA_BETA HYDROLASE 1, ISOFORM A"/>
    <property type="match status" value="1"/>
</dbReference>
<organism evidence="7">
    <name type="scientific">Graphocephala atropunctata</name>
    <dbReference type="NCBI Taxonomy" id="36148"/>
    <lineage>
        <taxon>Eukaryota</taxon>
        <taxon>Metazoa</taxon>
        <taxon>Ecdysozoa</taxon>
        <taxon>Arthropoda</taxon>
        <taxon>Hexapoda</taxon>
        <taxon>Insecta</taxon>
        <taxon>Pterygota</taxon>
        <taxon>Neoptera</taxon>
        <taxon>Paraneoptera</taxon>
        <taxon>Hemiptera</taxon>
        <taxon>Auchenorrhyncha</taxon>
        <taxon>Membracoidea</taxon>
        <taxon>Cicadellidae</taxon>
        <taxon>Cicadellinae</taxon>
        <taxon>Cicadellini</taxon>
        <taxon>Graphocephala</taxon>
    </lineage>
</organism>
<keyword evidence="5" id="KW-0472">Membrane</keyword>
<keyword evidence="2" id="KW-0719">Serine esterase</keyword>
<evidence type="ECO:0000256" key="3">
    <source>
        <dbReference type="ARBA" id="ARBA00022801"/>
    </source>
</evidence>
<feature type="domain" description="AB hydrolase-1" evidence="6">
    <location>
        <begin position="108"/>
        <end position="353"/>
    </location>
</feature>
<feature type="active site" description="Charge relay system" evidence="4">
    <location>
        <position position="347"/>
    </location>
</feature>
<evidence type="ECO:0000313" key="7">
    <source>
        <dbReference type="EMBL" id="JAT15507.1"/>
    </source>
</evidence>
<dbReference type="GO" id="GO:0008126">
    <property type="term" value="F:acetylesterase activity"/>
    <property type="evidence" value="ECO:0007669"/>
    <property type="project" value="TreeGrafter"/>
</dbReference>
<dbReference type="AlphaFoldDB" id="A0A1B6KVN5"/>
<sequence length="393" mass="44074">MVLWYFGSLFGAAFFITYYIRNVVQRPLLLNSSGKFRKFLENNVSLTKRKFWPTVWCFESRAQTVISSLVRGQVLPDIQYTREILQLKDGGEVALDWRFPLTATEETPVVVILPGLTGGSQTDYVKGLVLQCHKTRIRAVVFNNRGIGGITLKTPRTYCGSNFEDLSEVLEHVNVRFPAALVGAVGISMGGLILGNYLAGKGEEATKHLSAAMLISVPWDVFKGTESIEKPILNRLLNYHLAGCLCKVLAGVREVVEPAGLGNIDNCLKSSSIREFDSNFTSKQFGYKDVTDYYNHATLHNKLHKICLPTLCLSAGDDPFQPFEAIPVDAANNSDHVAIVVTARGGHIGFMEGLWPFHQNQYMFELFAQFFESMFYRNGYKLLNSYKLEERID</sequence>
<gene>
    <name evidence="7" type="ORF">g.37337</name>
</gene>
<evidence type="ECO:0000256" key="5">
    <source>
        <dbReference type="SAM" id="Phobius"/>
    </source>
</evidence>
<comment type="similarity">
    <text evidence="1">Belongs to the AB hydrolase superfamily. AB hydrolase 4 family.</text>
</comment>
<accession>A0A1B6KVN5</accession>
<feature type="active site" description="Charge relay system" evidence="4">
    <location>
        <position position="318"/>
    </location>
</feature>
<dbReference type="InterPro" id="IPR029058">
    <property type="entry name" value="AB_hydrolase_fold"/>
</dbReference>
<dbReference type="PROSITE" id="PS01133">
    <property type="entry name" value="UPF0017"/>
    <property type="match status" value="1"/>
</dbReference>
<feature type="active site" description="Charge relay system" evidence="4">
    <location>
        <position position="188"/>
    </location>
</feature>
<dbReference type="InterPro" id="IPR050960">
    <property type="entry name" value="AB_hydrolase_4_sf"/>
</dbReference>
<protein>
    <recommendedName>
        <fullName evidence="6">AB hydrolase-1 domain-containing protein</fullName>
    </recommendedName>
</protein>
<dbReference type="InterPro" id="IPR000952">
    <property type="entry name" value="AB_hydrolase_4_CS"/>
</dbReference>
<dbReference type="SUPFAM" id="SSF53474">
    <property type="entry name" value="alpha/beta-Hydrolases"/>
    <property type="match status" value="1"/>
</dbReference>
<reference evidence="7" key="1">
    <citation type="submission" date="2015-11" db="EMBL/GenBank/DDBJ databases">
        <title>De novo transcriptome assembly of four potential Pierce s Disease insect vectors from Arizona vineyards.</title>
        <authorList>
            <person name="Tassone E.E."/>
        </authorList>
    </citation>
    <scope>NUCLEOTIDE SEQUENCE</scope>
</reference>
<dbReference type="EMBL" id="GEBQ01024470">
    <property type="protein sequence ID" value="JAT15507.1"/>
    <property type="molecule type" value="Transcribed_RNA"/>
</dbReference>
<keyword evidence="5" id="KW-0812">Transmembrane</keyword>
<evidence type="ECO:0000256" key="1">
    <source>
        <dbReference type="ARBA" id="ARBA00010884"/>
    </source>
</evidence>